<keyword evidence="6 13" id="KW-1015">Disulfide bond</keyword>
<dbReference type="InterPro" id="IPR012341">
    <property type="entry name" value="6hp_glycosidase-like_sf"/>
</dbReference>
<keyword evidence="12" id="KW-0106">Calcium</keyword>
<dbReference type="SUPFAM" id="SSF48225">
    <property type="entry name" value="Seven-hairpin glycosidases"/>
    <property type="match status" value="1"/>
</dbReference>
<evidence type="ECO:0000313" key="17">
    <source>
        <dbReference type="Proteomes" id="UP000093000"/>
    </source>
</evidence>
<feature type="active site" evidence="11">
    <location>
        <position position="412"/>
    </location>
</feature>
<evidence type="ECO:0000256" key="5">
    <source>
        <dbReference type="ARBA" id="ARBA00022801"/>
    </source>
</evidence>
<evidence type="ECO:0000256" key="10">
    <source>
        <dbReference type="ARBA" id="ARBA00048605"/>
    </source>
</evidence>
<evidence type="ECO:0000256" key="15">
    <source>
        <dbReference type="SAM" id="SignalP"/>
    </source>
</evidence>
<feature type="disulfide bond" evidence="13">
    <location>
        <begin position="330"/>
        <end position="359"/>
    </location>
</feature>
<dbReference type="GO" id="GO:0036503">
    <property type="term" value="P:ERAD pathway"/>
    <property type="evidence" value="ECO:0007669"/>
    <property type="project" value="UniProtKB-ARBA"/>
</dbReference>
<evidence type="ECO:0000256" key="8">
    <source>
        <dbReference type="ARBA" id="ARBA00023295"/>
    </source>
</evidence>
<gene>
    <name evidence="16" type="primary">mns1B_1</name>
    <name evidence="16" type="ORF">A0J61_07805</name>
</gene>
<evidence type="ECO:0000256" key="12">
    <source>
        <dbReference type="PIRSR" id="PIRSR601382-2"/>
    </source>
</evidence>
<dbReference type="InParanoid" id="A0A1C7N577"/>
<protein>
    <recommendedName>
        <fullName evidence="14">alpha-1,2-Mannosidase</fullName>
        <ecNumber evidence="14">3.2.1.-</ecNumber>
    </recommendedName>
</protein>
<feature type="active site" evidence="11">
    <location>
        <position position="267"/>
    </location>
</feature>
<keyword evidence="17" id="KW-1185">Reference proteome</keyword>
<dbReference type="Proteomes" id="UP000093000">
    <property type="component" value="Unassembled WGS sequence"/>
</dbReference>
<dbReference type="GO" id="GO:0016020">
    <property type="term" value="C:membrane"/>
    <property type="evidence" value="ECO:0007669"/>
    <property type="project" value="InterPro"/>
</dbReference>
<keyword evidence="4 15" id="KW-0732">Signal</keyword>
<dbReference type="PRINTS" id="PR00747">
    <property type="entry name" value="GLYHDRLASE47"/>
</dbReference>
<dbReference type="OrthoDB" id="8118055at2759"/>
<organism evidence="16 17">
    <name type="scientific">Choanephora cucurbitarum</name>
    <dbReference type="NCBI Taxonomy" id="101091"/>
    <lineage>
        <taxon>Eukaryota</taxon>
        <taxon>Fungi</taxon>
        <taxon>Fungi incertae sedis</taxon>
        <taxon>Mucoromycota</taxon>
        <taxon>Mucoromycotina</taxon>
        <taxon>Mucoromycetes</taxon>
        <taxon>Mucorales</taxon>
        <taxon>Mucorineae</taxon>
        <taxon>Choanephoraceae</taxon>
        <taxon>Choanephoroideae</taxon>
        <taxon>Choanephora</taxon>
    </lineage>
</organism>
<dbReference type="EC" id="3.2.1.-" evidence="14"/>
<dbReference type="PANTHER" id="PTHR11742:SF101">
    <property type="entry name" value="MANNOSYL-OLIGOSACCHARIDE ALPHA-1,2-MANNOSIDASE 1B"/>
    <property type="match status" value="1"/>
</dbReference>
<evidence type="ECO:0000256" key="1">
    <source>
        <dbReference type="ARBA" id="ARBA00001913"/>
    </source>
</evidence>
<dbReference type="InterPro" id="IPR001382">
    <property type="entry name" value="Glyco_hydro_47"/>
</dbReference>
<evidence type="ECO:0000313" key="16">
    <source>
        <dbReference type="EMBL" id="OBZ84148.1"/>
    </source>
</evidence>
<comment type="catalytic activity">
    <reaction evidence="9">
        <text>N(4)-(alpha-D-Man-(1-&gt;2)-alpha-D-Man-(1-&gt;2)-alpha-D-Man-(1-&gt;3)-[alpha-D-Man-(1-&gt;3)-[alpha-D-Man-(1-&gt;2)-alpha-D-Man-(1-&gt;6)]-alpha-D-Man-(1-&gt;6)]-beta-D-Man-(1-&gt;4)-beta-D-GlcNAc-(1-&gt;4)-beta-D-GlcNAc)-L-asparaginyl-[protein] (N-glucan mannose isomer 8A1,2,3B1,3) + 3 H2O = N(4)-(alpha-D-Man-(1-&gt;3)-[alpha-D-Man-(1-&gt;3)-[alpha-D-Man-(1-&gt;6)]-alpha-D-Man-(1-&gt;6)]-beta-D-Man-(1-&gt;4)-beta-D-GlcNAc-(1-&gt;4)-beta-D-GlcNAc)-L-asparaginyl-[protein] (N-glucan mannose isomer 5A1,2) + 3 beta-D-mannose</text>
        <dbReference type="Rhea" id="RHEA:56028"/>
        <dbReference type="Rhea" id="RHEA-COMP:14358"/>
        <dbReference type="Rhea" id="RHEA-COMP:14367"/>
        <dbReference type="ChEBI" id="CHEBI:15377"/>
        <dbReference type="ChEBI" id="CHEBI:28563"/>
        <dbReference type="ChEBI" id="CHEBI:59087"/>
        <dbReference type="ChEBI" id="CHEBI:60628"/>
        <dbReference type="EC" id="3.2.1.113"/>
    </reaction>
</comment>
<dbReference type="GO" id="GO:0005975">
    <property type="term" value="P:carbohydrate metabolic process"/>
    <property type="evidence" value="ECO:0007669"/>
    <property type="project" value="InterPro"/>
</dbReference>
<dbReference type="PANTHER" id="PTHR11742">
    <property type="entry name" value="MANNOSYL-OLIGOSACCHARIDE ALPHA-1,2-MANNOSIDASE-RELATED"/>
    <property type="match status" value="1"/>
</dbReference>
<feature type="active site" description="Proton donor" evidence="11">
    <location>
        <position position="373"/>
    </location>
</feature>
<evidence type="ECO:0000256" key="9">
    <source>
        <dbReference type="ARBA" id="ARBA00047669"/>
    </source>
</evidence>
<dbReference type="InterPro" id="IPR036026">
    <property type="entry name" value="Seven-hairpin_glycosidases"/>
</dbReference>
<accession>A0A1C7N577</accession>
<dbReference type="GO" id="GO:0005783">
    <property type="term" value="C:endoplasmic reticulum"/>
    <property type="evidence" value="ECO:0007669"/>
    <property type="project" value="TreeGrafter"/>
</dbReference>
<evidence type="ECO:0000256" key="4">
    <source>
        <dbReference type="ARBA" id="ARBA00022729"/>
    </source>
</evidence>
<dbReference type="GO" id="GO:0004571">
    <property type="term" value="F:mannosyl-oligosaccharide 1,2-alpha-mannosidase activity"/>
    <property type="evidence" value="ECO:0007669"/>
    <property type="project" value="UniProtKB-EC"/>
</dbReference>
<comment type="pathway">
    <text evidence="2">Protein modification; protein glycosylation.</text>
</comment>
<keyword evidence="12" id="KW-0479">Metal-binding</keyword>
<comment type="caution">
    <text evidence="16">The sequence shown here is derived from an EMBL/GenBank/DDBJ whole genome shotgun (WGS) entry which is preliminary data.</text>
</comment>
<dbReference type="InterPro" id="IPR050749">
    <property type="entry name" value="Glycosyl_Hydrolase_47"/>
</dbReference>
<evidence type="ECO:0000256" key="2">
    <source>
        <dbReference type="ARBA" id="ARBA00004922"/>
    </source>
</evidence>
<evidence type="ECO:0000256" key="13">
    <source>
        <dbReference type="PIRSR" id="PIRSR601382-3"/>
    </source>
</evidence>
<dbReference type="STRING" id="101091.A0A1C7N577"/>
<feature type="binding site" evidence="12">
    <location>
        <position position="499"/>
    </location>
    <ligand>
        <name>Ca(2+)</name>
        <dbReference type="ChEBI" id="CHEBI:29108"/>
    </ligand>
</feature>
<sequence>MKLSIGLSALATFSLHSLLVSAAEYEPFVDYSNEYYGSPYGQIGRENRAVMSVDRAEMVKNAFRHAWKGYSDYAFGHDELQPMTNGTTDSRNGWGATIFDALDTMIIMGLDNEYNRALEHVKKTDWTKSREASKTFETNIRYLGGLLSAYDLRPNPILLQKARELADYVIMPAFDTPNRMPAAYVNPVTGRPLKDNQIILAEFGSLQLELVRLSQVTGDDRYERAGNGIIEAMSKVPSRFPGLYPMIWDLNTFTPTDSFITISGGADSYYEYLLKTHILMSGQEELQLDMWRTAVDSMKRYLRSETHGGKVYLAEFQQHYKLLQTGELVCFMPGNLLLGAYYLNDNSMKNFASELMDACYDVWANSPTGLAPESWSWIENDQDLNAFPQAMQKMMATSGYVTQDKQYDLRPETIESLFYFYRMTGDKTYQDKAWKIFEAIEKYCKTPSGYTRIADTQNPANVMPRNFEESYFFAETLKYLYLIFSDPKLISLDDYVFNTEAHPFKLRHPIKVQARQFS</sequence>
<name>A0A1C7N577_9FUNG</name>
<dbReference type="AlphaFoldDB" id="A0A1C7N577"/>
<comment type="similarity">
    <text evidence="3 14">Belongs to the glycosyl hydrolase 47 family.</text>
</comment>
<keyword evidence="8 14" id="KW-0326">Glycosidase</keyword>
<feature type="signal peptide" evidence="15">
    <location>
        <begin position="1"/>
        <end position="22"/>
    </location>
</feature>
<dbReference type="EMBL" id="LUGH01000549">
    <property type="protein sequence ID" value="OBZ84148.1"/>
    <property type="molecule type" value="Genomic_DNA"/>
</dbReference>
<feature type="chain" id="PRO_5008889496" description="alpha-1,2-Mannosidase" evidence="15">
    <location>
        <begin position="23"/>
        <end position="518"/>
    </location>
</feature>
<keyword evidence="7" id="KW-0325">Glycoprotein</keyword>
<comment type="cofactor">
    <cofactor evidence="1 12">
        <name>Ca(2+)</name>
        <dbReference type="ChEBI" id="CHEBI:29108"/>
    </cofactor>
</comment>
<dbReference type="Gene3D" id="1.50.10.10">
    <property type="match status" value="1"/>
</dbReference>
<reference evidence="16 17" key="1">
    <citation type="submission" date="2016-03" db="EMBL/GenBank/DDBJ databases">
        <title>Choanephora cucurbitarum.</title>
        <authorList>
            <person name="Min B."/>
            <person name="Park H."/>
            <person name="Park J.-H."/>
            <person name="Shin H.-D."/>
            <person name="Choi I.-G."/>
        </authorList>
    </citation>
    <scope>NUCLEOTIDE SEQUENCE [LARGE SCALE GENOMIC DNA]</scope>
    <source>
        <strain evidence="16 17">KUS-F28377</strain>
    </source>
</reference>
<evidence type="ECO:0000256" key="6">
    <source>
        <dbReference type="ARBA" id="ARBA00023157"/>
    </source>
</evidence>
<evidence type="ECO:0000256" key="3">
    <source>
        <dbReference type="ARBA" id="ARBA00007658"/>
    </source>
</evidence>
<comment type="catalytic activity">
    <reaction evidence="10">
        <text>N(4)-(alpha-D-Man-(1-&gt;2)-alpha-D-Man-(1-&gt;2)-alpha-D-Man-(1-&gt;3)-[alpha-D-Man-(1-&gt;2)-alpha-D-Man-(1-&gt;3)-[alpha-D-Man-(1-&gt;2)-alpha-D-Man-(1-&gt;6)]-alpha-D-Man-(1-&gt;6)]-beta-D-Man-(1-&gt;4)-beta-D-GlcNAc-(1-&gt;4)-beta-D-GlcNAc)-L-asparaginyl-[protein] (N-glucan mannose isomer 9A1,2,3B1,2,3) + 4 H2O = N(4)-(alpha-D-Man-(1-&gt;3)-[alpha-D-Man-(1-&gt;3)-[alpha-D-Man-(1-&gt;6)]-alpha-D-Man-(1-&gt;6)]-beta-D-Man-(1-&gt;4)-beta-D-GlcNAc-(1-&gt;4)-beta-D-GlcNAc)-L-asparaginyl-[protein] (N-glucan mannose isomer 5A1,2) + 4 beta-D-mannose</text>
        <dbReference type="Rhea" id="RHEA:56008"/>
        <dbReference type="Rhea" id="RHEA-COMP:14356"/>
        <dbReference type="Rhea" id="RHEA-COMP:14367"/>
        <dbReference type="ChEBI" id="CHEBI:15377"/>
        <dbReference type="ChEBI" id="CHEBI:28563"/>
        <dbReference type="ChEBI" id="CHEBI:59087"/>
        <dbReference type="ChEBI" id="CHEBI:139493"/>
        <dbReference type="EC" id="3.2.1.113"/>
    </reaction>
</comment>
<evidence type="ECO:0000256" key="7">
    <source>
        <dbReference type="ARBA" id="ARBA00023180"/>
    </source>
</evidence>
<dbReference type="GO" id="GO:0005509">
    <property type="term" value="F:calcium ion binding"/>
    <property type="evidence" value="ECO:0007669"/>
    <property type="project" value="InterPro"/>
</dbReference>
<feature type="active site" description="Proton donor" evidence="11">
    <location>
        <position position="137"/>
    </location>
</feature>
<keyword evidence="5 14" id="KW-0378">Hydrolase</keyword>
<dbReference type="Pfam" id="PF01532">
    <property type="entry name" value="Glyco_hydro_47"/>
    <property type="match status" value="1"/>
</dbReference>
<evidence type="ECO:0000256" key="11">
    <source>
        <dbReference type="PIRSR" id="PIRSR601382-1"/>
    </source>
</evidence>
<evidence type="ECO:0000256" key="14">
    <source>
        <dbReference type="RuleBase" id="RU361193"/>
    </source>
</evidence>
<proteinExistence type="inferred from homology"/>